<keyword evidence="1 3" id="KW-0403">Intermediate filament</keyword>
<dbReference type="PANTHER" id="PTHR45652">
    <property type="entry name" value="GLIAL FIBRILLARY ACIDIC PROTEIN"/>
    <property type="match status" value="1"/>
</dbReference>
<evidence type="ECO:0000256" key="2">
    <source>
        <dbReference type="ARBA" id="ARBA00023054"/>
    </source>
</evidence>
<dbReference type="SUPFAM" id="SSF64593">
    <property type="entry name" value="Intermediate filament protein, coiled coil region"/>
    <property type="match status" value="1"/>
</dbReference>
<name>A0A3S5FHF8_9PLAT</name>
<protein>
    <recommendedName>
        <fullName evidence="5">IF rod domain-containing protein</fullName>
    </recommendedName>
</protein>
<accession>A0A3S5FHF8</accession>
<evidence type="ECO:0000313" key="7">
    <source>
        <dbReference type="Proteomes" id="UP000784294"/>
    </source>
</evidence>
<comment type="similarity">
    <text evidence="3">Belongs to the intermediate filament family.</text>
</comment>
<evidence type="ECO:0000259" key="5">
    <source>
        <dbReference type="PROSITE" id="PS51842"/>
    </source>
</evidence>
<sequence>MNAQLERQLNDARQDLDEHTRDSELERNALRKDLAASQNELERTLAEFQALLDAKLSLELEIAAYRKLLEGEENR</sequence>
<feature type="compositionally biased region" description="Basic and acidic residues" evidence="4">
    <location>
        <begin position="8"/>
        <end position="24"/>
    </location>
</feature>
<dbReference type="AlphaFoldDB" id="A0A3S5FHF8"/>
<feature type="region of interest" description="Disordered" evidence="4">
    <location>
        <begin position="1"/>
        <end position="24"/>
    </location>
</feature>
<keyword evidence="7" id="KW-1185">Reference proteome</keyword>
<proteinExistence type="inferred from homology"/>
<dbReference type="EMBL" id="CAAALY010292241">
    <property type="protein sequence ID" value="VEL44224.1"/>
    <property type="molecule type" value="Genomic_DNA"/>
</dbReference>
<dbReference type="GO" id="GO:0005882">
    <property type="term" value="C:intermediate filament"/>
    <property type="evidence" value="ECO:0007669"/>
    <property type="project" value="UniProtKB-KW"/>
</dbReference>
<dbReference type="InterPro" id="IPR018039">
    <property type="entry name" value="IF_conserved"/>
</dbReference>
<dbReference type="GO" id="GO:0045109">
    <property type="term" value="P:intermediate filament organization"/>
    <property type="evidence" value="ECO:0007669"/>
    <property type="project" value="TreeGrafter"/>
</dbReference>
<organism evidence="6 7">
    <name type="scientific">Protopolystoma xenopodis</name>
    <dbReference type="NCBI Taxonomy" id="117903"/>
    <lineage>
        <taxon>Eukaryota</taxon>
        <taxon>Metazoa</taxon>
        <taxon>Spiralia</taxon>
        <taxon>Lophotrochozoa</taxon>
        <taxon>Platyhelminthes</taxon>
        <taxon>Monogenea</taxon>
        <taxon>Polyopisthocotylea</taxon>
        <taxon>Polystomatidea</taxon>
        <taxon>Polystomatidae</taxon>
        <taxon>Protopolystoma</taxon>
    </lineage>
</organism>
<dbReference type="InterPro" id="IPR050405">
    <property type="entry name" value="Intermediate_filament"/>
</dbReference>
<evidence type="ECO:0000256" key="3">
    <source>
        <dbReference type="RuleBase" id="RU000685"/>
    </source>
</evidence>
<dbReference type="InterPro" id="IPR039008">
    <property type="entry name" value="IF_rod_dom"/>
</dbReference>
<dbReference type="PROSITE" id="PS51842">
    <property type="entry name" value="IF_ROD_2"/>
    <property type="match status" value="1"/>
</dbReference>
<dbReference type="GO" id="GO:0005737">
    <property type="term" value="C:cytoplasm"/>
    <property type="evidence" value="ECO:0007669"/>
    <property type="project" value="TreeGrafter"/>
</dbReference>
<dbReference type="GO" id="GO:0005200">
    <property type="term" value="F:structural constituent of cytoskeleton"/>
    <property type="evidence" value="ECO:0007669"/>
    <property type="project" value="TreeGrafter"/>
</dbReference>
<dbReference type="Gene3D" id="1.20.5.170">
    <property type="match status" value="1"/>
</dbReference>
<dbReference type="PROSITE" id="PS00226">
    <property type="entry name" value="IF_ROD_1"/>
    <property type="match status" value="1"/>
</dbReference>
<gene>
    <name evidence="6" type="ORF">PXEA_LOCUS37664</name>
</gene>
<dbReference type="OrthoDB" id="2441647at2759"/>
<comment type="caution">
    <text evidence="6">The sequence shown here is derived from an EMBL/GenBank/DDBJ whole genome shotgun (WGS) entry which is preliminary data.</text>
</comment>
<feature type="domain" description="IF rod" evidence="5">
    <location>
        <begin position="1"/>
        <end position="75"/>
    </location>
</feature>
<evidence type="ECO:0000313" key="6">
    <source>
        <dbReference type="EMBL" id="VEL44224.1"/>
    </source>
</evidence>
<evidence type="ECO:0000256" key="1">
    <source>
        <dbReference type="ARBA" id="ARBA00022754"/>
    </source>
</evidence>
<dbReference type="Pfam" id="PF00038">
    <property type="entry name" value="Filament"/>
    <property type="match status" value="1"/>
</dbReference>
<keyword evidence="2" id="KW-0175">Coiled coil</keyword>
<evidence type="ECO:0000256" key="4">
    <source>
        <dbReference type="SAM" id="MobiDB-lite"/>
    </source>
</evidence>
<dbReference type="Proteomes" id="UP000784294">
    <property type="component" value="Unassembled WGS sequence"/>
</dbReference>
<dbReference type="PANTHER" id="PTHR45652:SF21">
    <property type="entry name" value="ZINC FINGER CCCH DOMAIN-CONTAINING PROTEIN 13-LIKE ISOFORM X1"/>
    <property type="match status" value="1"/>
</dbReference>
<reference evidence="6" key="1">
    <citation type="submission" date="2018-11" db="EMBL/GenBank/DDBJ databases">
        <authorList>
            <consortium name="Pathogen Informatics"/>
        </authorList>
    </citation>
    <scope>NUCLEOTIDE SEQUENCE</scope>
</reference>